<keyword evidence="3" id="KW-0964">Secreted</keyword>
<dbReference type="RefSeq" id="XP_026682634.1">
    <property type="nucleotide sequence ID" value="XM_026826833.1"/>
</dbReference>
<dbReference type="Gene3D" id="3.40.50.1820">
    <property type="entry name" value="alpha/beta hydrolase"/>
    <property type="match status" value="1"/>
</dbReference>
<dbReference type="PRINTS" id="PR00821">
    <property type="entry name" value="TAGLIPASE"/>
</dbReference>
<dbReference type="InterPro" id="IPR029058">
    <property type="entry name" value="AB_hydrolase_fold"/>
</dbReference>
<dbReference type="Proteomes" id="UP000079169">
    <property type="component" value="Unplaced"/>
</dbReference>
<organism evidence="6 7">
    <name type="scientific">Diaphorina citri</name>
    <name type="common">Asian citrus psyllid</name>
    <dbReference type="NCBI Taxonomy" id="121845"/>
    <lineage>
        <taxon>Eukaryota</taxon>
        <taxon>Metazoa</taxon>
        <taxon>Ecdysozoa</taxon>
        <taxon>Arthropoda</taxon>
        <taxon>Hexapoda</taxon>
        <taxon>Insecta</taxon>
        <taxon>Pterygota</taxon>
        <taxon>Neoptera</taxon>
        <taxon>Paraneoptera</taxon>
        <taxon>Hemiptera</taxon>
        <taxon>Sternorrhyncha</taxon>
        <taxon>Psylloidea</taxon>
        <taxon>Psyllidae</taxon>
        <taxon>Diaphorininae</taxon>
        <taxon>Diaphorina</taxon>
    </lineage>
</organism>
<evidence type="ECO:0000259" key="5">
    <source>
        <dbReference type="Pfam" id="PF00151"/>
    </source>
</evidence>
<dbReference type="PANTHER" id="PTHR11610:SF173">
    <property type="entry name" value="LIPASE DOMAIN-CONTAINING PROTEIN-RELATED"/>
    <property type="match status" value="1"/>
</dbReference>
<dbReference type="KEGG" id="dci:113469266"/>
<sequence>MEPVPFGKLKCCLCQIIGNAPHFTSSFPFLRVRGLGPDYLLPNISAQDLKEALQEEGLQFGKEVRGLGPDYLLPNISALDLKEALQEEGLQFGKELVVLIHGFRGSIGENSSMGNIKRGYLNRTDSNIILVDWTDLAQNPNYRHVSGNISRVAIDMSESINRLYRIDFIGRLHLIGYSLGAQICGLMAPHLSRAIDRIT</sequence>
<keyword evidence="6" id="KW-1185">Reference proteome</keyword>
<dbReference type="GO" id="GO:0017171">
    <property type="term" value="F:serine hydrolase activity"/>
    <property type="evidence" value="ECO:0007669"/>
    <property type="project" value="TreeGrafter"/>
</dbReference>
<dbReference type="InterPro" id="IPR013818">
    <property type="entry name" value="Lipase"/>
</dbReference>
<evidence type="ECO:0000256" key="3">
    <source>
        <dbReference type="ARBA" id="ARBA00022525"/>
    </source>
</evidence>
<evidence type="ECO:0000256" key="2">
    <source>
        <dbReference type="ARBA" id="ARBA00010701"/>
    </source>
</evidence>
<evidence type="ECO:0000313" key="6">
    <source>
        <dbReference type="Proteomes" id="UP000079169"/>
    </source>
</evidence>
<feature type="domain" description="Lipase" evidence="5">
    <location>
        <begin position="82"/>
        <end position="199"/>
    </location>
</feature>
<dbReference type="InterPro" id="IPR000734">
    <property type="entry name" value="TAG_lipase"/>
</dbReference>
<dbReference type="AlphaFoldDB" id="A0A3Q0J2D7"/>
<comment type="similarity">
    <text evidence="2 4">Belongs to the AB hydrolase superfamily. Lipase family.</text>
</comment>
<reference evidence="7" key="1">
    <citation type="submission" date="2025-08" db="UniProtKB">
        <authorList>
            <consortium name="RefSeq"/>
        </authorList>
    </citation>
    <scope>IDENTIFICATION</scope>
</reference>
<dbReference type="Pfam" id="PF00151">
    <property type="entry name" value="Lipase"/>
    <property type="match status" value="1"/>
</dbReference>
<evidence type="ECO:0000256" key="4">
    <source>
        <dbReference type="RuleBase" id="RU004262"/>
    </source>
</evidence>
<name>A0A3Q0J2D7_DIACI</name>
<proteinExistence type="inferred from homology"/>
<gene>
    <name evidence="7" type="primary">LOC113469266</name>
</gene>
<dbReference type="GO" id="GO:0016042">
    <property type="term" value="P:lipid catabolic process"/>
    <property type="evidence" value="ECO:0007669"/>
    <property type="project" value="TreeGrafter"/>
</dbReference>
<accession>A0A3Q0J2D7</accession>
<dbReference type="PaxDb" id="121845-A0A3Q0J2D7"/>
<evidence type="ECO:0000313" key="7">
    <source>
        <dbReference type="RefSeq" id="XP_026682634.1"/>
    </source>
</evidence>
<dbReference type="GO" id="GO:0016298">
    <property type="term" value="F:lipase activity"/>
    <property type="evidence" value="ECO:0007669"/>
    <property type="project" value="InterPro"/>
</dbReference>
<dbReference type="GeneID" id="113469266"/>
<dbReference type="SUPFAM" id="SSF53474">
    <property type="entry name" value="alpha/beta-Hydrolases"/>
    <property type="match status" value="1"/>
</dbReference>
<protein>
    <submittedName>
        <fullName evidence="7">Lipase member H-like</fullName>
    </submittedName>
</protein>
<feature type="non-terminal residue" evidence="7">
    <location>
        <position position="199"/>
    </location>
</feature>
<dbReference type="PANTHER" id="PTHR11610">
    <property type="entry name" value="LIPASE"/>
    <property type="match status" value="1"/>
</dbReference>
<comment type="subcellular location">
    <subcellularLocation>
        <location evidence="1">Secreted</location>
    </subcellularLocation>
</comment>
<evidence type="ECO:0000256" key="1">
    <source>
        <dbReference type="ARBA" id="ARBA00004613"/>
    </source>
</evidence>
<dbReference type="GO" id="GO:0005615">
    <property type="term" value="C:extracellular space"/>
    <property type="evidence" value="ECO:0007669"/>
    <property type="project" value="TreeGrafter"/>
</dbReference>